<dbReference type="RefSeq" id="XP_013754888.1">
    <property type="nucleotide sequence ID" value="XM_013899434.1"/>
</dbReference>
<evidence type="ECO:0000313" key="6">
    <source>
        <dbReference type="Proteomes" id="UP000054408"/>
    </source>
</evidence>
<evidence type="ECO:0000256" key="3">
    <source>
        <dbReference type="PROSITE-ProRule" id="PRU00221"/>
    </source>
</evidence>
<keyword evidence="2" id="KW-0677">Repeat</keyword>
<dbReference type="Proteomes" id="UP000054408">
    <property type="component" value="Unassembled WGS sequence"/>
</dbReference>
<reference evidence="5 6" key="1">
    <citation type="submission" date="2010-05" db="EMBL/GenBank/DDBJ databases">
        <title>The Genome Sequence of Thecamonas trahens ATCC 50062.</title>
        <authorList>
            <consortium name="The Broad Institute Genome Sequencing Platform"/>
            <person name="Russ C."/>
            <person name="Cuomo C."/>
            <person name="Shea T."/>
            <person name="Young S.K."/>
            <person name="Zeng Q."/>
            <person name="Koehrsen M."/>
            <person name="Haas B."/>
            <person name="Borodovsky M."/>
            <person name="Guigo R."/>
            <person name="Alvarado L."/>
            <person name="Berlin A."/>
            <person name="Bochicchio J."/>
            <person name="Borenstein D."/>
            <person name="Chapman S."/>
            <person name="Chen Z."/>
            <person name="Freedman E."/>
            <person name="Gellesch M."/>
            <person name="Goldberg J."/>
            <person name="Griggs A."/>
            <person name="Gujja S."/>
            <person name="Heilman E."/>
            <person name="Heiman D."/>
            <person name="Hepburn T."/>
            <person name="Howarth C."/>
            <person name="Jen D."/>
            <person name="Larson L."/>
            <person name="Mehta T."/>
            <person name="Park D."/>
            <person name="Pearson M."/>
            <person name="Roberts A."/>
            <person name="Saif S."/>
            <person name="Shenoy N."/>
            <person name="Sisk P."/>
            <person name="Stolte C."/>
            <person name="Sykes S."/>
            <person name="Thomson T."/>
            <person name="Walk T."/>
            <person name="White J."/>
            <person name="Yandava C."/>
            <person name="Burger G."/>
            <person name="Gray M.W."/>
            <person name="Holland P.W.H."/>
            <person name="King N."/>
            <person name="Lang F.B.F."/>
            <person name="Roger A.J."/>
            <person name="Ruiz-Trillo I."/>
            <person name="Lander E."/>
            <person name="Nusbaum C."/>
        </authorList>
    </citation>
    <scope>NUCLEOTIDE SEQUENCE [LARGE SCALE GENOMIC DNA]</scope>
    <source>
        <strain evidence="5 6">ATCC 50062</strain>
    </source>
</reference>
<accession>A0A0L0DLT4</accession>
<dbReference type="InterPro" id="IPR019775">
    <property type="entry name" value="WD40_repeat_CS"/>
</dbReference>
<dbReference type="PROSITE" id="PS50294">
    <property type="entry name" value="WD_REPEATS_REGION"/>
    <property type="match status" value="1"/>
</dbReference>
<dbReference type="SUPFAM" id="SSF50998">
    <property type="entry name" value="Quinoprotein alcohol dehydrogenase-like"/>
    <property type="match status" value="1"/>
</dbReference>
<evidence type="ECO:0000313" key="5">
    <source>
        <dbReference type="EMBL" id="KNC53001.1"/>
    </source>
</evidence>
<feature type="repeat" description="WD" evidence="3">
    <location>
        <begin position="227"/>
        <end position="268"/>
    </location>
</feature>
<dbReference type="PROSITE" id="PS50082">
    <property type="entry name" value="WD_REPEATS_2"/>
    <property type="match status" value="1"/>
</dbReference>
<keyword evidence="6" id="KW-1185">Reference proteome</keyword>
<organism evidence="5 6">
    <name type="scientific">Thecamonas trahens ATCC 50062</name>
    <dbReference type="NCBI Taxonomy" id="461836"/>
    <lineage>
        <taxon>Eukaryota</taxon>
        <taxon>Apusozoa</taxon>
        <taxon>Apusomonadida</taxon>
        <taxon>Apusomonadidae</taxon>
        <taxon>Thecamonas</taxon>
    </lineage>
</organism>
<dbReference type="Gene3D" id="2.130.10.10">
    <property type="entry name" value="YVTN repeat-like/Quinoprotein amine dehydrogenase"/>
    <property type="match status" value="2"/>
</dbReference>
<dbReference type="OrthoDB" id="27537at2759"/>
<evidence type="ECO:0000256" key="1">
    <source>
        <dbReference type="ARBA" id="ARBA00022574"/>
    </source>
</evidence>
<dbReference type="EMBL" id="GL349477">
    <property type="protein sequence ID" value="KNC53001.1"/>
    <property type="molecule type" value="Genomic_DNA"/>
</dbReference>
<dbReference type="GeneID" id="25567690"/>
<dbReference type="InterPro" id="IPR015943">
    <property type="entry name" value="WD40/YVTN_repeat-like_dom_sf"/>
</dbReference>
<dbReference type="Pfam" id="PF00400">
    <property type="entry name" value="WD40"/>
    <property type="match status" value="2"/>
</dbReference>
<dbReference type="SUPFAM" id="SSF50978">
    <property type="entry name" value="WD40 repeat-like"/>
    <property type="match status" value="1"/>
</dbReference>
<protein>
    <submittedName>
        <fullName evidence="5">Uncharacterized protein</fullName>
    </submittedName>
</protein>
<dbReference type="PROSITE" id="PS00678">
    <property type="entry name" value="WD_REPEATS_1"/>
    <property type="match status" value="1"/>
</dbReference>
<name>A0A0L0DLT4_THETB</name>
<dbReference type="AlphaFoldDB" id="A0A0L0DLT4"/>
<proteinExistence type="predicted"/>
<dbReference type="InterPro" id="IPR001680">
    <property type="entry name" value="WD40_rpt"/>
</dbReference>
<keyword evidence="1 3" id="KW-0853">WD repeat</keyword>
<dbReference type="PANTHER" id="PTHR19855:SF11">
    <property type="entry name" value="RIBOSOME BIOGENESIS PROTEIN WDR12"/>
    <property type="match status" value="1"/>
</dbReference>
<sequence>MNARGLSQLVDPETVNTLDLRFSAHLFGHTSRAYHSGAGELLTCDEWSLRVWDLRHHVPLRSVRLDREAVKSVTFACFLPTHGVYALIYNSNCLTILDQDLVPVTSLSLGAGSVVGMAAHEERGELVISTNNGQVRVVGFVAVVDRTTGEFAVFRLRELARAVLPGIEWLAELHIDTDGGRVLGRCGRTIVIIDYTELVLVSTLDRLSSYIRSWTPMPLNVVEWESFEGHTGRINALQAASSLDCIISAAADGTVRLWDLDSAGCISKVHTSYQVSSRSSAAQRHNAKRMSEANESAAVRARERKLHVTGGATEAGAGSLESLTELEPGSDGQPPGASAGSAHLYNKPPHALLFVDDDALDVYARTIVVFSENVITLMHVFEQPVLFAQLPWRATGISWIPPVELPPTTPTDALNASLPALAASLRSSIASIQKTGPRSSSPDKAGGGSIDDPQLAAALAVLARLAVKGHFVALCGDGKIRVLDAESCEPVKAYSFFDLAEIRRIAAQEEALLTAQARPSAEQAATVRRQLNQSYAAYAKKRLNSDYVSRRRRRAADAAVDVDGLDGVAKASYISKQLGFQFSAASSALDREGEVGLVGDVLHVERVQQAKQDVEAASLAASAAAIAATKALFTPSSQLLVVGFSDGHLEAIDCEVLGERAMQTDGRKQPPLPRARVGQCDEEVLRAADTLVYSAPQCSSDVVAMMEIPSSMKHCKSCRRMCEAAKATVVAQALVENAAGRINSVPDLRVPAASPAEIRAQLVALLRTLHAEAPVVAIPGSSGQSVREMVDPNYIESDVAVFHHLFAEVELWNMEWAYFAAATIDGGFGVWCSVCRSTLKAGSIFSSRTVLLEYLPRREAVVLASANGVIKALTLDSLMPAGEFHIRIGAEEKIVSTAFEAESQVLVLGSESGRVATAVLVFNRSHLVDVLPQHSFEAHAGGVSSLQICLRGKHLLSCGSDVTIRAHVLRSSTLASCSAALSRLRRAEMRRCREHGFTKANYTRMARHVAAATELNAAKEDAEFVQFMDVGYAAMEEQLAADWVSTLSRRRPLLPGSQSVHGTRSRKISESDVHVVGGASIHALDVFMDRGYRQARREVEGLRDEYVREISALLLRIDLDAESGLEANATLHPPRSIFFHRRLGRH</sequence>
<evidence type="ECO:0000256" key="2">
    <source>
        <dbReference type="ARBA" id="ARBA00022737"/>
    </source>
</evidence>
<feature type="region of interest" description="Disordered" evidence="4">
    <location>
        <begin position="277"/>
        <end position="342"/>
    </location>
</feature>
<dbReference type="InterPro" id="IPR036322">
    <property type="entry name" value="WD40_repeat_dom_sf"/>
</dbReference>
<dbReference type="SMART" id="SM00320">
    <property type="entry name" value="WD40"/>
    <property type="match status" value="4"/>
</dbReference>
<gene>
    <name evidence="5" type="ORF">AMSG_09177</name>
</gene>
<dbReference type="PANTHER" id="PTHR19855">
    <property type="entry name" value="WD40 REPEAT PROTEIN 12, 37"/>
    <property type="match status" value="1"/>
</dbReference>
<dbReference type="InterPro" id="IPR011047">
    <property type="entry name" value="Quinoprotein_ADH-like_sf"/>
</dbReference>
<evidence type="ECO:0000256" key="4">
    <source>
        <dbReference type="SAM" id="MobiDB-lite"/>
    </source>
</evidence>